<name>A0AAW2FW70_9HYME</name>
<organism evidence="2 3">
    <name type="scientific">Cardiocondyla obscurior</name>
    <dbReference type="NCBI Taxonomy" id="286306"/>
    <lineage>
        <taxon>Eukaryota</taxon>
        <taxon>Metazoa</taxon>
        <taxon>Ecdysozoa</taxon>
        <taxon>Arthropoda</taxon>
        <taxon>Hexapoda</taxon>
        <taxon>Insecta</taxon>
        <taxon>Pterygota</taxon>
        <taxon>Neoptera</taxon>
        <taxon>Endopterygota</taxon>
        <taxon>Hymenoptera</taxon>
        <taxon>Apocrita</taxon>
        <taxon>Aculeata</taxon>
        <taxon>Formicoidea</taxon>
        <taxon>Formicidae</taxon>
        <taxon>Myrmicinae</taxon>
        <taxon>Cardiocondyla</taxon>
    </lineage>
</organism>
<proteinExistence type="predicted"/>
<accession>A0AAW2FW70</accession>
<dbReference type="Proteomes" id="UP001430953">
    <property type="component" value="Unassembled WGS sequence"/>
</dbReference>
<reference evidence="2 3" key="1">
    <citation type="submission" date="2023-03" db="EMBL/GenBank/DDBJ databases">
        <title>High recombination rates correlate with genetic variation in Cardiocondyla obscurior ants.</title>
        <authorList>
            <person name="Errbii M."/>
        </authorList>
    </citation>
    <scope>NUCLEOTIDE SEQUENCE [LARGE SCALE GENOMIC DNA]</scope>
    <source>
        <strain evidence="2">Alpha-2009</strain>
        <tissue evidence="2">Whole body</tissue>
    </source>
</reference>
<evidence type="ECO:0000313" key="3">
    <source>
        <dbReference type="Proteomes" id="UP001430953"/>
    </source>
</evidence>
<evidence type="ECO:0000313" key="2">
    <source>
        <dbReference type="EMBL" id="KAL0120234.1"/>
    </source>
</evidence>
<comment type="caution">
    <text evidence="2">The sequence shown here is derived from an EMBL/GenBank/DDBJ whole genome shotgun (WGS) entry which is preliminary data.</text>
</comment>
<protein>
    <submittedName>
        <fullName evidence="2">Uncharacterized protein</fullName>
    </submittedName>
</protein>
<keyword evidence="3" id="KW-1185">Reference proteome</keyword>
<evidence type="ECO:0000256" key="1">
    <source>
        <dbReference type="SAM" id="MobiDB-lite"/>
    </source>
</evidence>
<gene>
    <name evidence="2" type="ORF">PUN28_008116</name>
</gene>
<feature type="region of interest" description="Disordered" evidence="1">
    <location>
        <begin position="1"/>
        <end position="21"/>
    </location>
</feature>
<dbReference type="AlphaFoldDB" id="A0AAW2FW70"/>
<dbReference type="EMBL" id="JADYXP020000007">
    <property type="protein sequence ID" value="KAL0120234.1"/>
    <property type="molecule type" value="Genomic_DNA"/>
</dbReference>
<sequence length="85" mass="9858">MDEAEGNYRTNRRLSSPIPCKQDWPPKTNMISLRKTLINFYYARLDFANDFNRDNQILTPGIIFDSTSFIISHEISFATNAKVIN</sequence>